<accession>A0A6A0AX93</accession>
<evidence type="ECO:0000256" key="7">
    <source>
        <dbReference type="ARBA" id="ARBA00034808"/>
    </source>
</evidence>
<sequence length="491" mass="53121">MVNPTPEQTDAIDSYGDGLDLVLQAGAGCGKSATLKMIARSDPRRRMTYVAYNRSIAADASRSFPSTVLCKTGHGLAFDQRYGARLQRPRQTAHEAAQALDIRSVLKIIGATPAIPTDLGFPKPMTSKIIMRCALDTVARWCHSSDTEITARHIPHYDGLTGKEPRQQLAALVLPVAHAAWGDLLTKDGVLNLSHDHYLKMWALSGPRLDTDVVLLDEAQDTNDVLSAVLLAQDHAQRIAVGDSAQQIYSWRGATDALAKFVRELGAPELTLSQSFRFGPAIAAEANLWLRTIDAPLRLTGYEACDSSVGPVDTPDAILCRTNSGAMGIVMEALEAGRKVALVGGGGDIKRLAWAAEALQAGRPTDHPEFMAFPSWDAVREYAHEEDGSLKVLVNLIDEHGTKPILSAADSLCSEQQAQLVVSTAHKAKGREWPKVRIHSDFRAPKPDQKTGLVILPKEEGRLAYVAVTRAREVLDSTALAWVHSVTAVTA</sequence>
<name>A0A6A0AX93_9ACTN</name>
<dbReference type="PANTHER" id="PTHR11070">
    <property type="entry name" value="UVRD / RECB / PCRA DNA HELICASE FAMILY MEMBER"/>
    <property type="match status" value="1"/>
</dbReference>
<feature type="domain" description="UvrD-like helicase ATP-binding" evidence="9">
    <location>
        <begin position="211"/>
        <end position="255"/>
    </location>
</feature>
<dbReference type="Pfam" id="PF00580">
    <property type="entry name" value="UvrD-helicase"/>
    <property type="match status" value="1"/>
</dbReference>
<evidence type="ECO:0000313" key="11">
    <source>
        <dbReference type="EMBL" id="GFH36584.1"/>
    </source>
</evidence>
<dbReference type="InterPro" id="IPR000212">
    <property type="entry name" value="DNA_helicase_UvrD/REP"/>
</dbReference>
<dbReference type="GO" id="GO:0043138">
    <property type="term" value="F:3'-5' DNA helicase activity"/>
    <property type="evidence" value="ECO:0007669"/>
    <property type="project" value="UniProtKB-EC"/>
</dbReference>
<dbReference type="PANTHER" id="PTHR11070:SF30">
    <property type="entry name" value="F-BOX DNA HELICASE 1"/>
    <property type="match status" value="1"/>
</dbReference>
<evidence type="ECO:0000256" key="6">
    <source>
        <dbReference type="ARBA" id="ARBA00034617"/>
    </source>
</evidence>
<dbReference type="AlphaFoldDB" id="A0A6A0AX93"/>
<evidence type="ECO:0000256" key="4">
    <source>
        <dbReference type="ARBA" id="ARBA00022840"/>
    </source>
</evidence>
<proteinExistence type="predicted"/>
<dbReference type="EC" id="5.6.2.4" evidence="7"/>
<evidence type="ECO:0000256" key="8">
    <source>
        <dbReference type="ARBA" id="ARBA00048988"/>
    </source>
</evidence>
<dbReference type="SUPFAM" id="SSF52540">
    <property type="entry name" value="P-loop containing nucleoside triphosphate hydrolases"/>
    <property type="match status" value="1"/>
</dbReference>
<dbReference type="InterPro" id="IPR014017">
    <property type="entry name" value="DNA_helicase_UvrD-like_C"/>
</dbReference>
<keyword evidence="3" id="KW-0347">Helicase</keyword>
<dbReference type="Gene3D" id="1.10.486.10">
    <property type="entry name" value="PCRA, domain 4"/>
    <property type="match status" value="1"/>
</dbReference>
<evidence type="ECO:0000256" key="1">
    <source>
        <dbReference type="ARBA" id="ARBA00022741"/>
    </source>
</evidence>
<dbReference type="InterPro" id="IPR027417">
    <property type="entry name" value="P-loop_NTPase"/>
</dbReference>
<organism evidence="11 12">
    <name type="scientific">Streptomyces pacificus</name>
    <dbReference type="NCBI Taxonomy" id="2705029"/>
    <lineage>
        <taxon>Bacteria</taxon>
        <taxon>Bacillati</taxon>
        <taxon>Actinomycetota</taxon>
        <taxon>Actinomycetes</taxon>
        <taxon>Kitasatosporales</taxon>
        <taxon>Streptomycetaceae</taxon>
        <taxon>Streptomyces</taxon>
    </lineage>
</organism>
<protein>
    <recommendedName>
        <fullName evidence="7">DNA 3'-5' helicase</fullName>
        <ecNumber evidence="7">5.6.2.4</ecNumber>
    </recommendedName>
</protein>
<comment type="catalytic activity">
    <reaction evidence="6">
        <text>Couples ATP hydrolysis with the unwinding of duplex DNA by translocating in the 3'-5' direction.</text>
        <dbReference type="EC" id="5.6.2.4"/>
    </reaction>
</comment>
<evidence type="ECO:0000313" key="12">
    <source>
        <dbReference type="Proteomes" id="UP000484988"/>
    </source>
</evidence>
<dbReference type="RefSeq" id="WP_308788870.1">
    <property type="nucleotide sequence ID" value="NZ_BLLG01000006.1"/>
</dbReference>
<evidence type="ECO:0000256" key="2">
    <source>
        <dbReference type="ARBA" id="ARBA00022801"/>
    </source>
</evidence>
<reference evidence="11 12" key="1">
    <citation type="submission" date="2020-02" db="EMBL/GenBank/DDBJ databases">
        <title>Whole Genome Shotgun Sequence of Streptomyces sp. strain CWH03.</title>
        <authorList>
            <person name="Dohra H."/>
            <person name="Kodani S."/>
            <person name="Yamamura H."/>
        </authorList>
    </citation>
    <scope>NUCLEOTIDE SEQUENCE [LARGE SCALE GENOMIC DNA]</scope>
    <source>
        <strain evidence="11 12">CWH03</strain>
    </source>
</reference>
<keyword evidence="1" id="KW-0547">Nucleotide-binding</keyword>
<comment type="catalytic activity">
    <reaction evidence="8">
        <text>ATP + H2O = ADP + phosphate + H(+)</text>
        <dbReference type="Rhea" id="RHEA:13065"/>
        <dbReference type="ChEBI" id="CHEBI:15377"/>
        <dbReference type="ChEBI" id="CHEBI:15378"/>
        <dbReference type="ChEBI" id="CHEBI:30616"/>
        <dbReference type="ChEBI" id="CHEBI:43474"/>
        <dbReference type="ChEBI" id="CHEBI:456216"/>
        <dbReference type="EC" id="5.6.2.4"/>
    </reaction>
</comment>
<gene>
    <name evidence="11" type="ORF">SCWH03_28150</name>
</gene>
<keyword evidence="12" id="KW-1185">Reference proteome</keyword>
<dbReference type="GO" id="GO:0005524">
    <property type="term" value="F:ATP binding"/>
    <property type="evidence" value="ECO:0007669"/>
    <property type="project" value="UniProtKB-KW"/>
</dbReference>
<dbReference type="GO" id="GO:0031297">
    <property type="term" value="P:replication fork processing"/>
    <property type="evidence" value="ECO:0007669"/>
    <property type="project" value="TreeGrafter"/>
</dbReference>
<dbReference type="Proteomes" id="UP000484988">
    <property type="component" value="Unassembled WGS sequence"/>
</dbReference>
<keyword evidence="5" id="KW-0413">Isomerase</keyword>
<evidence type="ECO:0000256" key="5">
    <source>
        <dbReference type="ARBA" id="ARBA00023235"/>
    </source>
</evidence>
<dbReference type="Pfam" id="PF13361">
    <property type="entry name" value="UvrD_C"/>
    <property type="match status" value="1"/>
</dbReference>
<dbReference type="Gene3D" id="3.40.50.300">
    <property type="entry name" value="P-loop containing nucleotide triphosphate hydrolases"/>
    <property type="match status" value="2"/>
</dbReference>
<dbReference type="InterPro" id="IPR014016">
    <property type="entry name" value="UvrD-like_ATP-bd"/>
</dbReference>
<feature type="domain" description="UvrD-like helicase C-terminal" evidence="10">
    <location>
        <begin position="381"/>
        <end position="475"/>
    </location>
</feature>
<keyword evidence="2" id="KW-0378">Hydrolase</keyword>
<evidence type="ECO:0000259" key="10">
    <source>
        <dbReference type="Pfam" id="PF13361"/>
    </source>
</evidence>
<comment type="caution">
    <text evidence="11">The sequence shown here is derived from an EMBL/GenBank/DDBJ whole genome shotgun (WGS) entry which is preliminary data.</text>
</comment>
<dbReference type="GO" id="GO:0016787">
    <property type="term" value="F:hydrolase activity"/>
    <property type="evidence" value="ECO:0007669"/>
    <property type="project" value="UniProtKB-KW"/>
</dbReference>
<dbReference type="GO" id="GO:0000724">
    <property type="term" value="P:double-strand break repair via homologous recombination"/>
    <property type="evidence" value="ECO:0007669"/>
    <property type="project" value="TreeGrafter"/>
</dbReference>
<keyword evidence="4 11" id="KW-0067">ATP-binding</keyword>
<dbReference type="GO" id="GO:0003677">
    <property type="term" value="F:DNA binding"/>
    <property type="evidence" value="ECO:0007669"/>
    <property type="project" value="InterPro"/>
</dbReference>
<evidence type="ECO:0000256" key="3">
    <source>
        <dbReference type="ARBA" id="ARBA00022806"/>
    </source>
</evidence>
<dbReference type="EMBL" id="BLLG01000006">
    <property type="protein sequence ID" value="GFH36584.1"/>
    <property type="molecule type" value="Genomic_DNA"/>
</dbReference>
<evidence type="ECO:0000259" key="9">
    <source>
        <dbReference type="Pfam" id="PF00580"/>
    </source>
</evidence>